<sequence>MTWPFDPLPPLSFGLIMADPPWSYDLWSEKGMKKSAMAQYACMSDEAICALPVGQLARGDAVLWLWATGPKLDVALRVMTAWGFRYRTFGAWDKQRWGTGYIMRSVAEPFLIGTMGRPVFDGRSIPNIIRGGARQHSRKPEEAYGIAERLVPAAYRCELFSRQSRAEWATWGDEAGRFDAPVLQAAE</sequence>
<dbReference type="InterPro" id="IPR007757">
    <property type="entry name" value="MT-A70-like"/>
</dbReference>
<dbReference type="EMBL" id="CP001349">
    <property type="protein sequence ID" value="ACL59925.1"/>
    <property type="molecule type" value="Genomic_DNA"/>
</dbReference>
<dbReference type="GO" id="GO:0008168">
    <property type="term" value="F:methyltransferase activity"/>
    <property type="evidence" value="ECO:0007669"/>
    <property type="project" value="UniProtKB-KW"/>
</dbReference>
<organism evidence="5 6">
    <name type="scientific">Methylobacterium nodulans (strain LMG 21967 / CNCM I-2342 / ORS 2060)</name>
    <dbReference type="NCBI Taxonomy" id="460265"/>
    <lineage>
        <taxon>Bacteria</taxon>
        <taxon>Pseudomonadati</taxon>
        <taxon>Pseudomonadota</taxon>
        <taxon>Alphaproteobacteria</taxon>
        <taxon>Hyphomicrobiales</taxon>
        <taxon>Methylobacteriaceae</taxon>
        <taxon>Methylobacterium</taxon>
    </lineage>
</organism>
<keyword evidence="3" id="KW-0949">S-adenosyl-L-methionine</keyword>
<dbReference type="PANTHER" id="PTHR12829">
    <property type="entry name" value="N6-ADENOSINE-METHYLTRANSFERASE"/>
    <property type="match status" value="1"/>
</dbReference>
<evidence type="ECO:0000313" key="5">
    <source>
        <dbReference type="EMBL" id="ACL59925.1"/>
    </source>
</evidence>
<evidence type="ECO:0000256" key="3">
    <source>
        <dbReference type="ARBA" id="ARBA00022691"/>
    </source>
</evidence>
<dbReference type="Pfam" id="PF05063">
    <property type="entry name" value="MT-A70"/>
    <property type="match status" value="1"/>
</dbReference>
<proteinExistence type="inferred from homology"/>
<dbReference type="Proteomes" id="UP000008207">
    <property type="component" value="Chromosome"/>
</dbReference>
<dbReference type="REBASE" id="19910">
    <property type="entry name" value="M.MnoORSORF5079P"/>
</dbReference>
<dbReference type="OrthoDB" id="9800596at2"/>
<dbReference type="GO" id="GO:0032259">
    <property type="term" value="P:methylation"/>
    <property type="evidence" value="ECO:0007669"/>
    <property type="project" value="UniProtKB-KW"/>
</dbReference>
<dbReference type="PROSITE" id="PS51143">
    <property type="entry name" value="MT_A70"/>
    <property type="match status" value="1"/>
</dbReference>
<keyword evidence="1" id="KW-0489">Methyltransferase</keyword>
<dbReference type="PANTHER" id="PTHR12829:SF7">
    <property type="entry name" value="N6-ADENOSINE-METHYLTRANSFERASE CATALYTIC SUBUNIT"/>
    <property type="match status" value="1"/>
</dbReference>
<evidence type="ECO:0000256" key="1">
    <source>
        <dbReference type="ARBA" id="ARBA00022603"/>
    </source>
</evidence>
<dbReference type="STRING" id="460265.Mnod_5079"/>
<keyword evidence="6" id="KW-1185">Reference proteome</keyword>
<reference evidence="5 6" key="1">
    <citation type="submission" date="2009-01" db="EMBL/GenBank/DDBJ databases">
        <title>Complete sequence of chromosome of Methylobacterium nodulans ORS 2060.</title>
        <authorList>
            <consortium name="US DOE Joint Genome Institute"/>
            <person name="Lucas S."/>
            <person name="Copeland A."/>
            <person name="Lapidus A."/>
            <person name="Glavina del Rio T."/>
            <person name="Dalin E."/>
            <person name="Tice H."/>
            <person name="Bruce D."/>
            <person name="Goodwin L."/>
            <person name="Pitluck S."/>
            <person name="Sims D."/>
            <person name="Brettin T."/>
            <person name="Detter J.C."/>
            <person name="Han C."/>
            <person name="Larimer F."/>
            <person name="Land M."/>
            <person name="Hauser L."/>
            <person name="Kyrpides N."/>
            <person name="Ivanova N."/>
            <person name="Marx C.J."/>
            <person name="Richardson P."/>
        </authorList>
    </citation>
    <scope>NUCLEOTIDE SEQUENCE [LARGE SCALE GENOMIC DNA]</scope>
    <source>
        <strain evidence="6">LMG 21967 / CNCM I-2342 / ORS 2060</strain>
    </source>
</reference>
<dbReference type="SUPFAM" id="SSF53335">
    <property type="entry name" value="S-adenosyl-L-methionine-dependent methyltransferases"/>
    <property type="match status" value="1"/>
</dbReference>
<accession>B8IIP8</accession>
<dbReference type="InterPro" id="IPR029063">
    <property type="entry name" value="SAM-dependent_MTases_sf"/>
</dbReference>
<name>B8IIP8_METNO</name>
<evidence type="ECO:0000256" key="4">
    <source>
        <dbReference type="PROSITE-ProRule" id="PRU00489"/>
    </source>
</evidence>
<dbReference type="AlphaFoldDB" id="B8IIP8"/>
<comment type="similarity">
    <text evidence="4">Belongs to the MT-A70-like family.</text>
</comment>
<dbReference type="HOGENOM" id="CLU_018702_2_1_5"/>
<keyword evidence="2" id="KW-0808">Transferase</keyword>
<dbReference type="KEGG" id="mno:Mnod_5079"/>
<dbReference type="RefSeq" id="WP_015931545.1">
    <property type="nucleotide sequence ID" value="NC_011894.1"/>
</dbReference>
<protein>
    <submittedName>
        <fullName evidence="5">MT-A70 family protein</fullName>
    </submittedName>
</protein>
<evidence type="ECO:0000256" key="2">
    <source>
        <dbReference type="ARBA" id="ARBA00022679"/>
    </source>
</evidence>
<dbReference type="eggNOG" id="COG4725">
    <property type="taxonomic scope" value="Bacteria"/>
</dbReference>
<evidence type="ECO:0000313" key="6">
    <source>
        <dbReference type="Proteomes" id="UP000008207"/>
    </source>
</evidence>
<gene>
    <name evidence="5" type="ordered locus">Mnod_5079</name>
</gene>